<evidence type="ECO:0000313" key="2">
    <source>
        <dbReference type="Proteomes" id="UP000681035"/>
    </source>
</evidence>
<dbReference type="EMBL" id="AP023418">
    <property type="protein sequence ID" value="BCK81356.1"/>
    <property type="molecule type" value="Genomic_DNA"/>
</dbReference>
<dbReference type="Proteomes" id="UP000681035">
    <property type="component" value="Chromosome"/>
</dbReference>
<reference evidence="1" key="1">
    <citation type="submission" date="2020-09" db="EMBL/GenBank/DDBJ databases">
        <title>New species isolated from human feces.</title>
        <authorList>
            <person name="Kitahara M."/>
            <person name="Shigeno Y."/>
            <person name="Shime M."/>
            <person name="Matsumoto Y."/>
            <person name="Nakamura S."/>
            <person name="Motooka D."/>
            <person name="Fukuoka S."/>
            <person name="Nishikawa H."/>
            <person name="Benno Y."/>
        </authorList>
    </citation>
    <scope>NUCLEOTIDE SEQUENCE</scope>
    <source>
        <strain evidence="1">MM50</strain>
    </source>
</reference>
<keyword evidence="2" id="KW-1185">Reference proteome</keyword>
<accession>A0A810Q6Q9</accession>
<proteinExistence type="predicted"/>
<protein>
    <submittedName>
        <fullName evidence="1">Uncharacterized protein</fullName>
    </submittedName>
</protein>
<organism evidence="1 2">
    <name type="scientific">Vescimonas coprocola</name>
    <dbReference type="NCBI Taxonomy" id="2714355"/>
    <lineage>
        <taxon>Bacteria</taxon>
        <taxon>Bacillati</taxon>
        <taxon>Bacillota</taxon>
        <taxon>Clostridia</taxon>
        <taxon>Eubacteriales</taxon>
        <taxon>Oscillospiraceae</taxon>
        <taxon>Vescimonas</taxon>
    </lineage>
</organism>
<dbReference type="KEGG" id="vcop:MM50RIKEN_11190"/>
<name>A0A810Q6Q9_9FIRM</name>
<sequence>MLFRKKIEPRCSYCARGGRANDHEVICAKKGIVPAESHCGAFRYDPLKRVPPRPAKLETEELRQEDFQL</sequence>
<dbReference type="RefSeq" id="WP_021858857.1">
    <property type="nucleotide sequence ID" value="NZ_AP023418.1"/>
</dbReference>
<gene>
    <name evidence="1" type="ORF">MM50RIKEN_11190</name>
</gene>
<dbReference type="AlphaFoldDB" id="A0A810Q6Q9"/>
<evidence type="ECO:0000313" key="1">
    <source>
        <dbReference type="EMBL" id="BCK81356.1"/>
    </source>
</evidence>